<evidence type="ECO:0000256" key="3">
    <source>
        <dbReference type="ARBA" id="ARBA00002728"/>
    </source>
</evidence>
<dbReference type="PRINTS" id="PR01736">
    <property type="entry name" value="PHPHTRNFRASE"/>
</dbReference>
<feature type="binding site" evidence="20">
    <location>
        <position position="454"/>
    </location>
    <ligand>
        <name>Mg(2+)</name>
        <dbReference type="ChEBI" id="CHEBI:18420"/>
    </ligand>
</feature>
<feature type="binding site" evidence="19">
    <location>
        <position position="331"/>
    </location>
    <ligand>
        <name>phosphoenolpyruvate</name>
        <dbReference type="ChEBI" id="CHEBI:58702"/>
    </ligand>
</feature>
<dbReference type="SUPFAM" id="SSF51621">
    <property type="entry name" value="Phosphoenolpyruvate/pyruvate domain"/>
    <property type="match status" value="1"/>
</dbReference>
<dbReference type="GO" id="GO:0005737">
    <property type="term" value="C:cytoplasm"/>
    <property type="evidence" value="ECO:0007669"/>
    <property type="project" value="UniProtKB-SubCell"/>
</dbReference>
<evidence type="ECO:0000256" key="5">
    <source>
        <dbReference type="ARBA" id="ARBA00007837"/>
    </source>
</evidence>
<feature type="domain" description="Phosphotransferase system enzyme I N-terminal" evidence="23">
    <location>
        <begin position="5"/>
        <end position="126"/>
    </location>
</feature>
<evidence type="ECO:0000256" key="8">
    <source>
        <dbReference type="ARBA" id="ARBA00022448"/>
    </source>
</evidence>
<comment type="function">
    <text evidence="3 17">General (non sugar-specific) component of the phosphoenolpyruvate-dependent sugar phosphotransferase system (sugar PTS). This major carbohydrate active-transport system catalyzes the phosphorylation of incoming sugar substrates concomitantly with their translocation across the cell membrane. Enzyme I transfers the phosphoryl group from phosphoenolpyruvate (PEP) to the phosphoryl carrier protein (HPr).</text>
</comment>
<dbReference type="Pfam" id="PF00391">
    <property type="entry name" value="PEP-utilizers"/>
    <property type="match status" value="1"/>
</dbReference>
<dbReference type="GO" id="GO:0046872">
    <property type="term" value="F:metal ion binding"/>
    <property type="evidence" value="ECO:0007669"/>
    <property type="project" value="UniProtKB-KW"/>
</dbReference>
<sequence>MTTTKGIGVSRGVAVGELWFRAAKITAIDPRAVADPEAEVKRFQDAKAKAIAQLAILYTQTEEKLGKENSILFQIHQMMLEDLDYNDSIVGIIREDRVCAEYAVQETAKKFADLFETMDDEYMRGRAADVKDVSERVVGILTGNGSGFNTGEKPCVLASDDLTPSETAQIDPKTVLAIVTSGGSPTSHTAIFARTMGIPAVVAVDGVSLQEYVGKTVAVDGSTGEIFIEPDAAVTKELARKEREQRELAERLERFRGKKTVTADGRAVDLYANIGGPQDMEAVLKSDAEGIGLFRSEFLFLKRSTLPTEEEQFQAYSSVVSKMNGKRVVIRTLDIGADKQAESFNLPKEDNPAMGMRAIRICLTRPEIFKTQLRALYRASSFGNVAILLPMITSAEEIVQVKNICAEVKEELKRQEISFHPDVEIGIMIETPAAAVISDDLAPLVDFFSVGTNDLTQYTLAVDRQNKTIARFNNTHHKAVLRLLQTAADNAHRAGIWIGICGELAADESLTETFVKMGIDELSVAPSSVLSLRAKISEVCSV</sequence>
<evidence type="ECO:0000256" key="17">
    <source>
        <dbReference type="PIRNR" id="PIRNR000732"/>
    </source>
</evidence>
<evidence type="ECO:0000256" key="4">
    <source>
        <dbReference type="ARBA" id="ARBA00004496"/>
    </source>
</evidence>
<dbReference type="GO" id="GO:0009401">
    <property type="term" value="P:phosphoenolpyruvate-dependent sugar phosphotransferase system"/>
    <property type="evidence" value="ECO:0007669"/>
    <property type="project" value="UniProtKB-KW"/>
</dbReference>
<dbReference type="InterPro" id="IPR015813">
    <property type="entry name" value="Pyrv/PenolPyrv_kinase-like_dom"/>
</dbReference>
<dbReference type="SUPFAM" id="SSF47831">
    <property type="entry name" value="Enzyme I of the PEP:sugar phosphotransferase system HPr-binding (sub)domain"/>
    <property type="match status" value="1"/>
</dbReference>
<evidence type="ECO:0000313" key="25">
    <source>
        <dbReference type="Proteomes" id="UP000515909"/>
    </source>
</evidence>
<evidence type="ECO:0000256" key="2">
    <source>
        <dbReference type="ARBA" id="ARBA00001946"/>
    </source>
</evidence>
<dbReference type="GO" id="GO:0016301">
    <property type="term" value="F:kinase activity"/>
    <property type="evidence" value="ECO:0007669"/>
    <property type="project" value="UniProtKB-KW"/>
</dbReference>
<dbReference type="EC" id="2.7.3.9" evidence="6 17"/>
<dbReference type="InterPro" id="IPR024692">
    <property type="entry name" value="PTS_EI"/>
</dbReference>
<comment type="similarity">
    <text evidence="5 17">Belongs to the PEP-utilizing enzyme family.</text>
</comment>
<dbReference type="Pfam" id="PF02896">
    <property type="entry name" value="PEP-utilizers_C"/>
    <property type="match status" value="1"/>
</dbReference>
<evidence type="ECO:0000256" key="20">
    <source>
        <dbReference type="PIRSR" id="PIRSR000732-3"/>
    </source>
</evidence>
<organism evidence="24 25">
    <name type="scientific">Caproicibacter fermentans</name>
    <dbReference type="NCBI Taxonomy" id="2576756"/>
    <lineage>
        <taxon>Bacteria</taxon>
        <taxon>Bacillati</taxon>
        <taxon>Bacillota</taxon>
        <taxon>Clostridia</taxon>
        <taxon>Eubacteriales</taxon>
        <taxon>Acutalibacteraceae</taxon>
        <taxon>Caproicibacter</taxon>
    </lineage>
</organism>
<feature type="active site" description="Proton donor" evidence="18">
    <location>
        <position position="501"/>
    </location>
</feature>
<dbReference type="InterPro" id="IPR023151">
    <property type="entry name" value="PEP_util_CS"/>
</dbReference>
<keyword evidence="12 17" id="KW-0598">Phosphotransferase system</keyword>
<dbReference type="Gene3D" id="1.10.274.10">
    <property type="entry name" value="PtsI, HPr-binding domain"/>
    <property type="match status" value="1"/>
</dbReference>
<evidence type="ECO:0000256" key="19">
    <source>
        <dbReference type="PIRSR" id="PIRSR000732-2"/>
    </source>
</evidence>
<dbReference type="InterPro" id="IPR008279">
    <property type="entry name" value="PEP-util_enz_mobile_dom"/>
</dbReference>
<dbReference type="EMBL" id="CP060286">
    <property type="protein sequence ID" value="QNK42302.1"/>
    <property type="molecule type" value="Genomic_DNA"/>
</dbReference>
<feature type="binding site" evidence="19">
    <location>
        <position position="464"/>
    </location>
    <ligand>
        <name>phosphoenolpyruvate</name>
        <dbReference type="ChEBI" id="CHEBI:58702"/>
    </ligand>
</feature>
<keyword evidence="10 17" id="KW-0762">Sugar transport</keyword>
<dbReference type="InterPro" id="IPR040442">
    <property type="entry name" value="Pyrv_kinase-like_dom_sf"/>
</dbReference>
<evidence type="ECO:0000256" key="11">
    <source>
        <dbReference type="ARBA" id="ARBA00022679"/>
    </source>
</evidence>
<dbReference type="PANTHER" id="PTHR46244">
    <property type="entry name" value="PHOSPHOENOLPYRUVATE-PROTEIN PHOSPHOTRANSFERASE"/>
    <property type="match status" value="1"/>
</dbReference>
<comment type="cofactor">
    <cofactor evidence="2 17 20">
        <name>Mg(2+)</name>
        <dbReference type="ChEBI" id="CHEBI:18420"/>
    </cofactor>
</comment>
<keyword evidence="24" id="KW-0670">Pyruvate</keyword>
<evidence type="ECO:0000259" key="22">
    <source>
        <dbReference type="Pfam" id="PF02896"/>
    </source>
</evidence>
<evidence type="ECO:0000256" key="9">
    <source>
        <dbReference type="ARBA" id="ARBA00022490"/>
    </source>
</evidence>
<keyword evidence="13 17" id="KW-0479">Metal-binding</keyword>
<dbReference type="GO" id="GO:0008965">
    <property type="term" value="F:phosphoenolpyruvate-protein phosphotransferase activity"/>
    <property type="evidence" value="ECO:0007669"/>
    <property type="project" value="UniProtKB-EC"/>
</dbReference>
<evidence type="ECO:0000256" key="1">
    <source>
        <dbReference type="ARBA" id="ARBA00000683"/>
    </source>
</evidence>
<dbReference type="PIRSF" id="PIRSF000732">
    <property type="entry name" value="PTS_enzyme_I"/>
    <property type="match status" value="1"/>
</dbReference>
<feature type="domain" description="PEP-utilising enzyme mobile" evidence="21">
    <location>
        <begin position="152"/>
        <end position="224"/>
    </location>
</feature>
<dbReference type="Pfam" id="PF05524">
    <property type="entry name" value="PEP-utilisers_N"/>
    <property type="match status" value="1"/>
</dbReference>
<dbReference type="KEGG" id="cfem:HCR03_08885"/>
<keyword evidence="11 17" id="KW-0808">Transferase</keyword>
<reference evidence="24 25" key="1">
    <citation type="submission" date="2020-08" db="EMBL/GenBank/DDBJ databases">
        <title>The isolate Caproiciproducens sp. 7D4C2 produces n-caproate at mildly acidic conditions from hexoses: genome and rBOX comparison with related strains and chain-elongating bacteria.</title>
        <authorList>
            <person name="Esquivel-Elizondo S."/>
            <person name="Bagci C."/>
            <person name="Temovska M."/>
            <person name="Jeon B.S."/>
            <person name="Bessarab I."/>
            <person name="Williams R.B.H."/>
            <person name="Huson D.H."/>
            <person name="Angenent L.T."/>
        </authorList>
    </citation>
    <scope>NUCLEOTIDE SEQUENCE [LARGE SCALE GENOMIC DNA]</scope>
    <source>
        <strain evidence="24 25">7D4C2</strain>
    </source>
</reference>
<name>A0A7G8TFB1_9FIRM</name>
<dbReference type="PROSITE" id="PS00742">
    <property type="entry name" value="PEP_ENZYMES_2"/>
    <property type="match status" value="1"/>
</dbReference>
<dbReference type="Gene3D" id="3.50.30.10">
    <property type="entry name" value="Phosphohistidine domain"/>
    <property type="match status" value="1"/>
</dbReference>
<dbReference type="Proteomes" id="UP000515909">
    <property type="component" value="Chromosome"/>
</dbReference>
<protein>
    <recommendedName>
        <fullName evidence="7 17">Phosphoenolpyruvate-protein phosphotransferase</fullName>
        <ecNumber evidence="6 17">2.7.3.9</ecNumber>
    </recommendedName>
    <alternativeName>
        <fullName evidence="16 17">Phosphotransferase system, enzyme I</fullName>
    </alternativeName>
</protein>
<dbReference type="InterPro" id="IPR008731">
    <property type="entry name" value="PTS_EIN"/>
</dbReference>
<evidence type="ECO:0000313" key="24">
    <source>
        <dbReference type="EMBL" id="QNK42302.1"/>
    </source>
</evidence>
<dbReference type="SUPFAM" id="SSF52009">
    <property type="entry name" value="Phosphohistidine domain"/>
    <property type="match status" value="1"/>
</dbReference>
<evidence type="ECO:0000259" key="21">
    <source>
        <dbReference type="Pfam" id="PF00391"/>
    </source>
</evidence>
<evidence type="ECO:0000256" key="15">
    <source>
        <dbReference type="ARBA" id="ARBA00022842"/>
    </source>
</evidence>
<keyword evidence="15 17" id="KW-0460">Magnesium</keyword>
<evidence type="ECO:0000256" key="16">
    <source>
        <dbReference type="ARBA" id="ARBA00033235"/>
    </source>
</evidence>
<dbReference type="RefSeq" id="WP_187037762.1">
    <property type="nucleotide sequence ID" value="NZ_CP060286.1"/>
</dbReference>
<feature type="domain" description="PEP-utilising enzyme C-terminal" evidence="22">
    <location>
        <begin position="251"/>
        <end position="538"/>
    </location>
</feature>
<dbReference type="PANTHER" id="PTHR46244:SF3">
    <property type="entry name" value="PHOSPHOENOLPYRUVATE-PROTEIN PHOSPHOTRANSFERASE"/>
    <property type="match status" value="1"/>
</dbReference>
<feature type="binding site" evidence="19">
    <location>
        <position position="295"/>
    </location>
    <ligand>
        <name>phosphoenolpyruvate</name>
        <dbReference type="ChEBI" id="CHEBI:58702"/>
    </ligand>
</feature>
<evidence type="ECO:0000256" key="12">
    <source>
        <dbReference type="ARBA" id="ARBA00022683"/>
    </source>
</evidence>
<evidence type="ECO:0000256" key="14">
    <source>
        <dbReference type="ARBA" id="ARBA00022777"/>
    </source>
</evidence>
<evidence type="ECO:0000256" key="10">
    <source>
        <dbReference type="ARBA" id="ARBA00022597"/>
    </source>
</evidence>
<evidence type="ECO:0000256" key="6">
    <source>
        <dbReference type="ARBA" id="ARBA00012232"/>
    </source>
</evidence>
<comment type="subcellular location">
    <subcellularLocation>
        <location evidence="4 17">Cytoplasm</location>
    </subcellularLocation>
</comment>
<keyword evidence="14 17" id="KW-0418">Kinase</keyword>
<gene>
    <name evidence="24" type="primary">ptsP</name>
    <name evidence="24" type="ORF">HCR03_08885</name>
</gene>
<dbReference type="NCBIfam" id="TIGR01417">
    <property type="entry name" value="PTS_I_fam"/>
    <property type="match status" value="1"/>
</dbReference>
<evidence type="ECO:0000256" key="13">
    <source>
        <dbReference type="ARBA" id="ARBA00022723"/>
    </source>
</evidence>
<dbReference type="InterPro" id="IPR006318">
    <property type="entry name" value="PTS_EI-like"/>
</dbReference>
<dbReference type="InterPro" id="IPR050499">
    <property type="entry name" value="PEP-utilizing_PTS_enzyme"/>
</dbReference>
<evidence type="ECO:0000256" key="18">
    <source>
        <dbReference type="PIRSR" id="PIRSR000732-1"/>
    </source>
</evidence>
<feature type="binding site" evidence="20">
    <location>
        <position position="430"/>
    </location>
    <ligand>
        <name>Mg(2+)</name>
        <dbReference type="ChEBI" id="CHEBI:18420"/>
    </ligand>
</feature>
<dbReference type="InterPro" id="IPR036618">
    <property type="entry name" value="PtsI_HPr-bd_sf"/>
</dbReference>
<comment type="catalytic activity">
    <reaction evidence="1 17">
        <text>L-histidyl-[protein] + phosphoenolpyruvate = N(pros)-phospho-L-histidyl-[protein] + pyruvate</text>
        <dbReference type="Rhea" id="RHEA:23880"/>
        <dbReference type="Rhea" id="RHEA-COMP:9745"/>
        <dbReference type="Rhea" id="RHEA-COMP:9746"/>
        <dbReference type="ChEBI" id="CHEBI:15361"/>
        <dbReference type="ChEBI" id="CHEBI:29979"/>
        <dbReference type="ChEBI" id="CHEBI:58702"/>
        <dbReference type="ChEBI" id="CHEBI:64837"/>
        <dbReference type="EC" id="2.7.3.9"/>
    </reaction>
</comment>
<keyword evidence="8 17" id="KW-0813">Transport</keyword>
<evidence type="ECO:0000256" key="7">
    <source>
        <dbReference type="ARBA" id="ARBA00016544"/>
    </source>
</evidence>
<dbReference type="Gene3D" id="3.20.20.60">
    <property type="entry name" value="Phosphoenolpyruvate-binding domains"/>
    <property type="match status" value="1"/>
</dbReference>
<dbReference type="AlphaFoldDB" id="A0A7G8TFB1"/>
<dbReference type="InterPro" id="IPR036637">
    <property type="entry name" value="Phosphohistidine_dom_sf"/>
</dbReference>
<proteinExistence type="inferred from homology"/>
<dbReference type="InterPro" id="IPR000121">
    <property type="entry name" value="PEP_util_C"/>
</dbReference>
<keyword evidence="9 17" id="KW-0963">Cytoplasm</keyword>
<evidence type="ECO:0000259" key="23">
    <source>
        <dbReference type="Pfam" id="PF05524"/>
    </source>
</evidence>
<accession>A0A7G8TFB1</accession>
<feature type="active site" description="Tele-phosphohistidine intermediate" evidence="18">
    <location>
        <position position="188"/>
    </location>
</feature>
<feature type="binding site" evidence="19">
    <location>
        <begin position="453"/>
        <end position="454"/>
    </location>
    <ligand>
        <name>phosphoenolpyruvate</name>
        <dbReference type="ChEBI" id="CHEBI:58702"/>
    </ligand>
</feature>